<dbReference type="GO" id="GO:0005634">
    <property type="term" value="C:nucleus"/>
    <property type="evidence" value="ECO:0007669"/>
    <property type="project" value="TreeGrafter"/>
</dbReference>
<dbReference type="InterPro" id="IPR036236">
    <property type="entry name" value="Znf_C2H2_sf"/>
</dbReference>
<dbReference type="GO" id="GO:0008270">
    <property type="term" value="F:zinc ion binding"/>
    <property type="evidence" value="ECO:0007669"/>
    <property type="project" value="UniProtKB-KW"/>
</dbReference>
<dbReference type="PANTHER" id="PTHR23057">
    <property type="entry name" value="JUXTAPOSED WITH ANOTHER ZINC FINGER PROTEIN 1"/>
    <property type="match status" value="1"/>
</dbReference>
<evidence type="ECO:0000256" key="1">
    <source>
        <dbReference type="ARBA" id="ARBA00022723"/>
    </source>
</evidence>
<feature type="domain" description="C2H2-type" evidence="7">
    <location>
        <begin position="151"/>
        <end position="181"/>
    </location>
</feature>
<dbReference type="OrthoDB" id="3269380at2759"/>
<accession>A0A9N9DZW0</accession>
<dbReference type="PANTHER" id="PTHR23057:SF0">
    <property type="entry name" value="JUXTAPOSED WITH ANOTHER ZINC FINGER PROTEIN 1"/>
    <property type="match status" value="1"/>
</dbReference>
<evidence type="ECO:0000313" key="9">
    <source>
        <dbReference type="Proteomes" id="UP000789342"/>
    </source>
</evidence>
<evidence type="ECO:0000256" key="2">
    <source>
        <dbReference type="ARBA" id="ARBA00022737"/>
    </source>
</evidence>
<dbReference type="Gene3D" id="3.30.160.60">
    <property type="entry name" value="Classic Zinc Finger"/>
    <property type="match status" value="2"/>
</dbReference>
<dbReference type="InterPro" id="IPR051580">
    <property type="entry name" value="ZnF-Chromatin_assoc"/>
</dbReference>
<dbReference type="PROSITE" id="PS00028">
    <property type="entry name" value="ZINC_FINGER_C2H2_1"/>
    <property type="match status" value="2"/>
</dbReference>
<evidence type="ECO:0000256" key="3">
    <source>
        <dbReference type="ARBA" id="ARBA00022771"/>
    </source>
</evidence>
<proteinExistence type="predicted"/>
<protein>
    <submittedName>
        <fullName evidence="8">17213_t:CDS:1</fullName>
    </submittedName>
</protein>
<dbReference type="Proteomes" id="UP000789342">
    <property type="component" value="Unassembled WGS sequence"/>
</dbReference>
<keyword evidence="6" id="KW-1133">Transmembrane helix</keyword>
<comment type="caution">
    <text evidence="8">The sequence shown here is derived from an EMBL/GenBank/DDBJ whole genome shotgun (WGS) entry which is preliminary data.</text>
</comment>
<dbReference type="SMART" id="SM00355">
    <property type="entry name" value="ZnF_C2H2"/>
    <property type="match status" value="2"/>
</dbReference>
<evidence type="ECO:0000259" key="7">
    <source>
        <dbReference type="PROSITE" id="PS50157"/>
    </source>
</evidence>
<evidence type="ECO:0000256" key="5">
    <source>
        <dbReference type="PROSITE-ProRule" id="PRU00042"/>
    </source>
</evidence>
<keyword evidence="6" id="KW-0812">Transmembrane</keyword>
<keyword evidence="2" id="KW-0677">Repeat</keyword>
<evidence type="ECO:0000256" key="6">
    <source>
        <dbReference type="SAM" id="Phobius"/>
    </source>
</evidence>
<dbReference type="AlphaFoldDB" id="A0A9N9DZW0"/>
<feature type="non-terminal residue" evidence="8">
    <location>
        <position position="1"/>
    </location>
</feature>
<keyword evidence="9" id="KW-1185">Reference proteome</keyword>
<keyword evidence="1" id="KW-0479">Metal-binding</keyword>
<dbReference type="EMBL" id="CAJVPV010010749">
    <property type="protein sequence ID" value="CAG8654607.1"/>
    <property type="molecule type" value="Genomic_DNA"/>
</dbReference>
<evidence type="ECO:0000256" key="4">
    <source>
        <dbReference type="ARBA" id="ARBA00022833"/>
    </source>
</evidence>
<organism evidence="8 9">
    <name type="scientific">Acaulospora morrowiae</name>
    <dbReference type="NCBI Taxonomy" id="94023"/>
    <lineage>
        <taxon>Eukaryota</taxon>
        <taxon>Fungi</taxon>
        <taxon>Fungi incertae sedis</taxon>
        <taxon>Mucoromycota</taxon>
        <taxon>Glomeromycotina</taxon>
        <taxon>Glomeromycetes</taxon>
        <taxon>Diversisporales</taxon>
        <taxon>Acaulosporaceae</taxon>
        <taxon>Acaulospora</taxon>
    </lineage>
</organism>
<reference evidence="8" key="1">
    <citation type="submission" date="2021-06" db="EMBL/GenBank/DDBJ databases">
        <authorList>
            <person name="Kallberg Y."/>
            <person name="Tangrot J."/>
            <person name="Rosling A."/>
        </authorList>
    </citation>
    <scope>NUCLEOTIDE SEQUENCE</scope>
    <source>
        <strain evidence="8">CL551</strain>
    </source>
</reference>
<dbReference type="PROSITE" id="PS50157">
    <property type="entry name" value="ZINC_FINGER_C2H2_2"/>
    <property type="match status" value="2"/>
</dbReference>
<dbReference type="SUPFAM" id="SSF57667">
    <property type="entry name" value="beta-beta-alpha zinc fingers"/>
    <property type="match status" value="2"/>
</dbReference>
<gene>
    <name evidence="8" type="ORF">AMORRO_LOCUS10128</name>
</gene>
<sequence length="225" mass="26080">FHRCSIKKQLMYRWGGFCAIIPHFLILTNWIFLRCYTNPVKDRSSCKKNKTLLLEVYVMDINIFDQSICHSKYSKTALVPSQGFSQSSYASNMKSGYNKPYEEQAPKLSYYHNGTGEYSTDHVIASHHGSLKAKNHRITKAATQEANERPFRCTIPGCAKSYKNPNGLKYHNEHGHRSAMSDTEEKKPVIKPYECNFPECEKRYKNANGLKYHLEHAHHTMIRRV</sequence>
<dbReference type="InterPro" id="IPR013087">
    <property type="entry name" value="Znf_C2H2_type"/>
</dbReference>
<keyword evidence="3 5" id="KW-0863">Zinc-finger</keyword>
<keyword evidence="6" id="KW-0472">Membrane</keyword>
<keyword evidence="4" id="KW-0862">Zinc</keyword>
<feature type="transmembrane region" description="Helical" evidence="6">
    <location>
        <begin position="12"/>
        <end position="33"/>
    </location>
</feature>
<evidence type="ECO:0000313" key="8">
    <source>
        <dbReference type="EMBL" id="CAG8654607.1"/>
    </source>
</evidence>
<name>A0A9N9DZW0_9GLOM</name>
<feature type="domain" description="C2H2-type" evidence="7">
    <location>
        <begin position="193"/>
        <end position="224"/>
    </location>
</feature>